<feature type="domain" description="NADH-ubiquinone oxidoreductase 51kDa subunit FMN-binding" evidence="7">
    <location>
        <begin position="39"/>
        <end position="201"/>
    </location>
</feature>
<dbReference type="Gene3D" id="3.40.50.11540">
    <property type="entry name" value="NADH-ubiquinone oxidoreductase 51kDa subunit"/>
    <property type="match status" value="1"/>
</dbReference>
<dbReference type="Pfam" id="PF01512">
    <property type="entry name" value="Complex1_51K"/>
    <property type="match status" value="1"/>
</dbReference>
<dbReference type="SUPFAM" id="SSF142019">
    <property type="entry name" value="Nqo1 FMN-binding domain-like"/>
    <property type="match status" value="1"/>
</dbReference>
<sequence length="429" mass="43983">MSAGPRLTATGAAYADLAAHVRCHGPLPATDAAHIIDIVERSGLTGRGGAAFPTGRKLRTVAGNARRSGAVLIANGCEGEPASAKDRSMLTKAPHLILDGITLGARAVGADHAYLCVHEGQDDLLRMLQRAQAERRTAGLPDVELTVTEVPNRYVASEESSLVHLLNGGPALPLSTPPRPFERGVRGRPTLVDNVETLAQLALAVRHGADWFRSAGTPDAPGTVLVTLGGAVAAPGVYEVELGVAGADLLAVAGGPSEPLQAVLAGGYFGAWLRADRFAAAPITSRGLQAAGAAMGAGIFLALPATSCGLAETARIAQYLAEQSANQCGPCLNGLPALADALTVLAHRGGRKPAGTITALSPYVTGRGACRHPDGAVRLINSALTEFAADVRTHAQRGPCQGLRRAPILPVPTPERTATRTGGRVPAEV</sequence>
<reference evidence="9 10" key="1">
    <citation type="submission" date="2020-02" db="EMBL/GenBank/DDBJ databases">
        <title>Acidophilic actinobacteria isolated from forest soil.</title>
        <authorList>
            <person name="Golinska P."/>
        </authorList>
    </citation>
    <scope>NUCLEOTIDE SEQUENCE [LARGE SCALE GENOMIC DNA]</scope>
    <source>
        <strain evidence="9 10">NL8</strain>
    </source>
</reference>
<dbReference type="PANTHER" id="PTHR43578:SF3">
    <property type="entry name" value="NADH-QUINONE OXIDOREDUCTASE SUBUNIT F"/>
    <property type="match status" value="1"/>
</dbReference>
<feature type="region of interest" description="Disordered" evidence="6">
    <location>
        <begin position="409"/>
        <end position="429"/>
    </location>
</feature>
<keyword evidence="4" id="KW-0408">Iron</keyword>
<keyword evidence="5" id="KW-0411">Iron-sulfur</keyword>
<evidence type="ECO:0000256" key="6">
    <source>
        <dbReference type="SAM" id="MobiDB-lite"/>
    </source>
</evidence>
<dbReference type="Gene3D" id="1.20.1440.230">
    <property type="entry name" value="NADH-ubiquinone oxidoreductase 51kDa subunit, iron-sulphur binding domain"/>
    <property type="match status" value="1"/>
</dbReference>
<evidence type="ECO:0000256" key="3">
    <source>
        <dbReference type="ARBA" id="ARBA00022723"/>
    </source>
</evidence>
<name>A0ABS5L6Q4_9ACTN</name>
<accession>A0ABS5L6Q4</accession>
<dbReference type="SUPFAM" id="SSF140490">
    <property type="entry name" value="Nqo1C-terminal domain-like"/>
    <property type="match status" value="1"/>
</dbReference>
<dbReference type="Pfam" id="PF10589">
    <property type="entry name" value="NADH_4Fe-4S"/>
    <property type="match status" value="1"/>
</dbReference>
<dbReference type="PANTHER" id="PTHR43578">
    <property type="entry name" value="NADH-QUINONE OXIDOREDUCTASE SUBUNIT F"/>
    <property type="match status" value="1"/>
</dbReference>
<keyword evidence="10" id="KW-1185">Reference proteome</keyword>
<dbReference type="EMBL" id="JAAFYZ010000309">
    <property type="protein sequence ID" value="MBS2554016.1"/>
    <property type="molecule type" value="Genomic_DNA"/>
</dbReference>
<dbReference type="InterPro" id="IPR019575">
    <property type="entry name" value="Nuop51_4Fe4S-bd"/>
</dbReference>
<evidence type="ECO:0000259" key="8">
    <source>
        <dbReference type="Pfam" id="PF10589"/>
    </source>
</evidence>
<proteinExistence type="inferred from homology"/>
<dbReference type="RefSeq" id="WP_212021114.1">
    <property type="nucleotide sequence ID" value="NZ_JAAFYZ010000309.1"/>
</dbReference>
<organism evidence="9 10">
    <name type="scientific">Catenulispora pinistramenti</name>
    <dbReference type="NCBI Taxonomy" id="2705254"/>
    <lineage>
        <taxon>Bacteria</taxon>
        <taxon>Bacillati</taxon>
        <taxon>Actinomycetota</taxon>
        <taxon>Actinomycetes</taxon>
        <taxon>Catenulisporales</taxon>
        <taxon>Catenulisporaceae</taxon>
        <taxon>Catenulispora</taxon>
    </lineage>
</organism>
<dbReference type="InterPro" id="IPR037207">
    <property type="entry name" value="Nuop51_4Fe4S-bd_sf"/>
</dbReference>
<evidence type="ECO:0000256" key="4">
    <source>
        <dbReference type="ARBA" id="ARBA00023004"/>
    </source>
</evidence>
<keyword evidence="2" id="KW-0004">4Fe-4S</keyword>
<dbReference type="SUPFAM" id="SSF142984">
    <property type="entry name" value="Nqo1 middle domain-like"/>
    <property type="match status" value="1"/>
</dbReference>
<evidence type="ECO:0000256" key="5">
    <source>
        <dbReference type="ARBA" id="ARBA00023014"/>
    </source>
</evidence>
<protein>
    <recommendedName>
        <fullName evidence="11">Respiratory-chain NADH dehydrogenase domain 51 kDa subunit</fullName>
    </recommendedName>
</protein>
<comment type="similarity">
    <text evidence="1">Belongs to the complex I 51 kDa subunit family.</text>
</comment>
<evidence type="ECO:0000256" key="2">
    <source>
        <dbReference type="ARBA" id="ARBA00022485"/>
    </source>
</evidence>
<dbReference type="Proteomes" id="UP000730482">
    <property type="component" value="Unassembled WGS sequence"/>
</dbReference>
<gene>
    <name evidence="9" type="ORF">KGQ19_44900</name>
</gene>
<evidence type="ECO:0000313" key="10">
    <source>
        <dbReference type="Proteomes" id="UP000730482"/>
    </source>
</evidence>
<comment type="caution">
    <text evidence="9">The sequence shown here is derived from an EMBL/GenBank/DDBJ whole genome shotgun (WGS) entry which is preliminary data.</text>
</comment>
<keyword evidence="3" id="KW-0479">Metal-binding</keyword>
<evidence type="ECO:0000259" key="7">
    <source>
        <dbReference type="Pfam" id="PF01512"/>
    </source>
</evidence>
<dbReference type="InterPro" id="IPR037225">
    <property type="entry name" value="Nuo51_FMN-bd_sf"/>
</dbReference>
<evidence type="ECO:0000256" key="1">
    <source>
        <dbReference type="ARBA" id="ARBA00007523"/>
    </source>
</evidence>
<evidence type="ECO:0008006" key="11">
    <source>
        <dbReference type="Google" id="ProtNLM"/>
    </source>
</evidence>
<evidence type="ECO:0000313" key="9">
    <source>
        <dbReference type="EMBL" id="MBS2554016.1"/>
    </source>
</evidence>
<dbReference type="Gene3D" id="3.10.20.600">
    <property type="match status" value="1"/>
</dbReference>
<feature type="domain" description="NADH-ubiquinone oxidoreductase 51kDa subunit iron-sulphur binding" evidence="8">
    <location>
        <begin position="313"/>
        <end position="394"/>
    </location>
</feature>
<dbReference type="InterPro" id="IPR011538">
    <property type="entry name" value="Nuo51_FMN-bd"/>
</dbReference>